<protein>
    <recommendedName>
        <fullName evidence="4">C-type lectin domain-containing protein</fullName>
    </recommendedName>
</protein>
<keyword evidence="1" id="KW-1015">Disulfide bond</keyword>
<evidence type="ECO:0000256" key="3">
    <source>
        <dbReference type="SAM" id="Phobius"/>
    </source>
</evidence>
<dbReference type="PROSITE" id="PS00615">
    <property type="entry name" value="C_TYPE_LECTIN_1"/>
    <property type="match status" value="1"/>
</dbReference>
<comment type="caution">
    <text evidence="5">The sequence shown here is derived from an EMBL/GenBank/DDBJ whole genome shotgun (WGS) entry which is preliminary data.</text>
</comment>
<dbReference type="InterPro" id="IPR050111">
    <property type="entry name" value="C-type_lectin/snaclec_domain"/>
</dbReference>
<dbReference type="Proteomes" id="UP000606274">
    <property type="component" value="Unassembled WGS sequence"/>
</dbReference>
<reference evidence="5" key="1">
    <citation type="submission" date="2020-08" db="EMBL/GenBank/DDBJ databases">
        <title>Chromosome-level assembly of Southern catfish (Silurus meridionalis) provides insights into visual adaptation to the nocturnal and benthic lifestyles.</title>
        <authorList>
            <person name="Zhang Y."/>
            <person name="Wang D."/>
            <person name="Peng Z."/>
        </authorList>
    </citation>
    <scope>NUCLEOTIDE SEQUENCE</scope>
    <source>
        <strain evidence="5">SWU-2019-XX</strain>
        <tissue evidence="5">Muscle</tissue>
    </source>
</reference>
<keyword evidence="3" id="KW-0812">Transmembrane</keyword>
<dbReference type="SUPFAM" id="SSF56436">
    <property type="entry name" value="C-type lectin-like"/>
    <property type="match status" value="1"/>
</dbReference>
<feature type="coiled-coil region" evidence="2">
    <location>
        <begin position="85"/>
        <end position="112"/>
    </location>
</feature>
<dbReference type="InterPro" id="IPR016187">
    <property type="entry name" value="CTDL_fold"/>
</dbReference>
<dbReference type="PROSITE" id="PS50041">
    <property type="entry name" value="C_TYPE_LECTIN_2"/>
    <property type="match status" value="1"/>
</dbReference>
<evidence type="ECO:0000313" key="6">
    <source>
        <dbReference type="Proteomes" id="UP000606274"/>
    </source>
</evidence>
<evidence type="ECO:0000256" key="1">
    <source>
        <dbReference type="ARBA" id="ARBA00023157"/>
    </source>
</evidence>
<evidence type="ECO:0000313" key="5">
    <source>
        <dbReference type="EMBL" id="KAF7686718.1"/>
    </source>
</evidence>
<feature type="domain" description="C-type lectin" evidence="4">
    <location>
        <begin position="121"/>
        <end position="237"/>
    </location>
</feature>
<keyword evidence="6" id="KW-1185">Reference proteome</keyword>
<dbReference type="InterPro" id="IPR001304">
    <property type="entry name" value="C-type_lectin-like"/>
</dbReference>
<dbReference type="SMART" id="SM00034">
    <property type="entry name" value="CLECT"/>
    <property type="match status" value="1"/>
</dbReference>
<accession>A0A8T0A6B6</accession>
<keyword evidence="3" id="KW-1133">Transmembrane helix</keyword>
<feature type="transmembrane region" description="Helical" evidence="3">
    <location>
        <begin position="23"/>
        <end position="45"/>
    </location>
</feature>
<dbReference type="AlphaFoldDB" id="A0A8T0A6B6"/>
<evidence type="ECO:0000256" key="2">
    <source>
        <dbReference type="SAM" id="Coils"/>
    </source>
</evidence>
<name>A0A8T0A6B6_SILME</name>
<organism evidence="5 6">
    <name type="scientific">Silurus meridionalis</name>
    <name type="common">Southern catfish</name>
    <name type="synonym">Silurus soldatovi meridionalis</name>
    <dbReference type="NCBI Taxonomy" id="175797"/>
    <lineage>
        <taxon>Eukaryota</taxon>
        <taxon>Metazoa</taxon>
        <taxon>Chordata</taxon>
        <taxon>Craniata</taxon>
        <taxon>Vertebrata</taxon>
        <taxon>Euteleostomi</taxon>
        <taxon>Actinopterygii</taxon>
        <taxon>Neopterygii</taxon>
        <taxon>Teleostei</taxon>
        <taxon>Ostariophysi</taxon>
        <taxon>Siluriformes</taxon>
        <taxon>Siluridae</taxon>
        <taxon>Silurus</taxon>
    </lineage>
</organism>
<dbReference type="EMBL" id="JABFDY010000028">
    <property type="protein sequence ID" value="KAF7686718.1"/>
    <property type="molecule type" value="Genomic_DNA"/>
</dbReference>
<dbReference type="InterPro" id="IPR016186">
    <property type="entry name" value="C-type_lectin-like/link_sf"/>
</dbReference>
<evidence type="ECO:0000259" key="4">
    <source>
        <dbReference type="PROSITE" id="PS50041"/>
    </source>
</evidence>
<dbReference type="InterPro" id="IPR018378">
    <property type="entry name" value="C-type_lectin_CS"/>
</dbReference>
<keyword evidence="2" id="KW-0175">Coiled coil</keyword>
<sequence>MAIQNDTERVDQTCVKDAQYSGAFWLTALCLGLMCILQATLNIVLRLHFTFQVDMQLCNNHTLPIDTEQSYNDLLKKKLQLESSYISLGEMRDQLQRERDELQKRLSNITEMINKSGWIYFNFSIYYISTEKKNWYDSREDCRNLGADLVIINSTEEQVFLHKYFRTIEAWIGLTDNEKEGVWRWVDGSQLTTGYWWITEPNNNGGNENCVTTGYRHINITTWNDESCNSRMSWICEIRVFFDWK</sequence>
<gene>
    <name evidence="5" type="ORF">HF521_015111</name>
</gene>
<dbReference type="Gene3D" id="3.10.100.10">
    <property type="entry name" value="Mannose-Binding Protein A, subunit A"/>
    <property type="match status" value="1"/>
</dbReference>
<dbReference type="PANTHER" id="PTHR22803">
    <property type="entry name" value="MANNOSE, PHOSPHOLIPASE, LECTIN RECEPTOR RELATED"/>
    <property type="match status" value="1"/>
</dbReference>
<dbReference type="OrthoDB" id="6337382at2759"/>
<dbReference type="Pfam" id="PF00059">
    <property type="entry name" value="Lectin_C"/>
    <property type="match status" value="1"/>
</dbReference>
<proteinExistence type="predicted"/>
<keyword evidence="3" id="KW-0472">Membrane</keyword>